<dbReference type="InterPro" id="IPR036661">
    <property type="entry name" value="Luciferase-like_sf"/>
</dbReference>
<keyword evidence="1" id="KW-0285">Flavoprotein</keyword>
<dbReference type="Gene3D" id="3.20.20.30">
    <property type="entry name" value="Luciferase-like domain"/>
    <property type="match status" value="1"/>
</dbReference>
<dbReference type="SUPFAM" id="SSF51679">
    <property type="entry name" value="Bacterial luciferase-like"/>
    <property type="match status" value="1"/>
</dbReference>
<evidence type="ECO:0000259" key="5">
    <source>
        <dbReference type="Pfam" id="PF00296"/>
    </source>
</evidence>
<evidence type="ECO:0000256" key="4">
    <source>
        <dbReference type="ARBA" id="ARBA00023033"/>
    </source>
</evidence>
<accession>A0A1H9I243</accession>
<dbReference type="AlphaFoldDB" id="A0A1H9I243"/>
<evidence type="ECO:0000256" key="2">
    <source>
        <dbReference type="ARBA" id="ARBA00022643"/>
    </source>
</evidence>
<dbReference type="EMBL" id="FOFA01000005">
    <property type="protein sequence ID" value="SEQ68656.1"/>
    <property type="molecule type" value="Genomic_DNA"/>
</dbReference>
<dbReference type="PANTHER" id="PTHR42847:SF4">
    <property type="entry name" value="ALKANESULFONATE MONOOXYGENASE-RELATED"/>
    <property type="match status" value="1"/>
</dbReference>
<evidence type="ECO:0000313" key="7">
    <source>
        <dbReference type="Proteomes" id="UP000198504"/>
    </source>
</evidence>
<reference evidence="7" key="1">
    <citation type="submission" date="2016-10" db="EMBL/GenBank/DDBJ databases">
        <authorList>
            <person name="Varghese N."/>
            <person name="Submissions S."/>
        </authorList>
    </citation>
    <scope>NUCLEOTIDE SEQUENCE [LARGE SCALE GENOMIC DNA]</scope>
    <source>
        <strain evidence="7">CGMCC 4.6856</strain>
    </source>
</reference>
<gene>
    <name evidence="6" type="ORF">SAMN05421756_10547</name>
</gene>
<keyword evidence="3" id="KW-0560">Oxidoreductase</keyword>
<keyword evidence="4 6" id="KW-0503">Monooxygenase</keyword>
<dbReference type="GO" id="GO:0046306">
    <property type="term" value="P:alkanesulfonate catabolic process"/>
    <property type="evidence" value="ECO:0007669"/>
    <property type="project" value="TreeGrafter"/>
</dbReference>
<evidence type="ECO:0000256" key="1">
    <source>
        <dbReference type="ARBA" id="ARBA00022630"/>
    </source>
</evidence>
<evidence type="ECO:0000256" key="3">
    <source>
        <dbReference type="ARBA" id="ARBA00023002"/>
    </source>
</evidence>
<proteinExistence type="predicted"/>
<dbReference type="STRING" id="1036181.SAMN05421756_10547"/>
<dbReference type="InterPro" id="IPR011251">
    <property type="entry name" value="Luciferase-like_dom"/>
</dbReference>
<dbReference type="Pfam" id="PF00296">
    <property type="entry name" value="Bac_luciferase"/>
    <property type="match status" value="1"/>
</dbReference>
<sequence>MRVGITLLPELAWAVDRGRWQAVEAFGYDHAWTFDHLAWRSLADKPWFATVPTLTAAALSTTTLRLGTWVATPNFRHPVPFAKELLTLDHLSGGRLDVGLGAGTDGFDASMLGQPALSPGRRHARFAEFVEVLGLVLGAPESSWSGDWYAVDAARTVPACVQRPHPPFVVAANGPKGMRLALERGDAWVTTTGAGPDDDAEVWWASAADKAGRFAEVRAAYEAEGHAVPGGFARFLNLEARTSDFSCVEQVVDALGRAAGLGFTDAVLAWPRPDGPMAGDPGLVEAVAARLPEVQAL</sequence>
<feature type="domain" description="Luciferase-like" evidence="5">
    <location>
        <begin position="20"/>
        <end position="213"/>
    </location>
</feature>
<name>A0A1H9I243_9ACTN</name>
<evidence type="ECO:0000313" key="6">
    <source>
        <dbReference type="EMBL" id="SEQ68656.1"/>
    </source>
</evidence>
<keyword evidence="2" id="KW-0288">FMN</keyword>
<dbReference type="InterPro" id="IPR050172">
    <property type="entry name" value="SsuD_RutA_monooxygenase"/>
</dbReference>
<keyword evidence="7" id="KW-1185">Reference proteome</keyword>
<organism evidence="6 7">
    <name type="scientific">Microlunatus flavus</name>
    <dbReference type="NCBI Taxonomy" id="1036181"/>
    <lineage>
        <taxon>Bacteria</taxon>
        <taxon>Bacillati</taxon>
        <taxon>Actinomycetota</taxon>
        <taxon>Actinomycetes</taxon>
        <taxon>Propionibacteriales</taxon>
        <taxon>Propionibacteriaceae</taxon>
        <taxon>Microlunatus</taxon>
    </lineage>
</organism>
<dbReference type="GO" id="GO:0008726">
    <property type="term" value="F:alkanesulfonate monooxygenase activity"/>
    <property type="evidence" value="ECO:0007669"/>
    <property type="project" value="TreeGrafter"/>
</dbReference>
<dbReference type="RefSeq" id="WP_170854114.1">
    <property type="nucleotide sequence ID" value="NZ_FOFA01000005.1"/>
</dbReference>
<dbReference type="PANTHER" id="PTHR42847">
    <property type="entry name" value="ALKANESULFONATE MONOOXYGENASE"/>
    <property type="match status" value="1"/>
</dbReference>
<dbReference type="Proteomes" id="UP000198504">
    <property type="component" value="Unassembled WGS sequence"/>
</dbReference>
<protein>
    <submittedName>
        <fullName evidence="6">Luciferase-like monooxygenase</fullName>
    </submittedName>
</protein>